<accession>A0A8R1UYI7</accession>
<proteinExistence type="predicted"/>
<gene>
    <name evidence="1" type="primary">WBGene00282248</name>
</gene>
<accession>A0A2A6B8U2</accession>
<reference evidence="1" key="2">
    <citation type="submission" date="2022-06" db="UniProtKB">
        <authorList>
            <consortium name="EnsemblMetazoa"/>
        </authorList>
    </citation>
    <scope>IDENTIFICATION</scope>
    <source>
        <strain evidence="1">PS312</strain>
    </source>
</reference>
<keyword evidence="2" id="KW-1185">Reference proteome</keyword>
<name>A0A2A6B8U2_PRIPA</name>
<evidence type="ECO:0000313" key="2">
    <source>
        <dbReference type="Proteomes" id="UP000005239"/>
    </source>
</evidence>
<reference evidence="2" key="1">
    <citation type="journal article" date="2008" name="Nat. Genet.">
        <title>The Pristionchus pacificus genome provides a unique perspective on nematode lifestyle and parasitism.</title>
        <authorList>
            <person name="Dieterich C."/>
            <person name="Clifton S.W."/>
            <person name="Schuster L.N."/>
            <person name="Chinwalla A."/>
            <person name="Delehaunty K."/>
            <person name="Dinkelacker I."/>
            <person name="Fulton L."/>
            <person name="Fulton R."/>
            <person name="Godfrey J."/>
            <person name="Minx P."/>
            <person name="Mitreva M."/>
            <person name="Roeseler W."/>
            <person name="Tian H."/>
            <person name="Witte H."/>
            <person name="Yang S.P."/>
            <person name="Wilson R.K."/>
            <person name="Sommer R.J."/>
        </authorList>
    </citation>
    <scope>NUCLEOTIDE SEQUENCE [LARGE SCALE GENOMIC DNA]</scope>
    <source>
        <strain evidence="2">PS312</strain>
    </source>
</reference>
<dbReference type="Proteomes" id="UP000005239">
    <property type="component" value="Unassembled WGS sequence"/>
</dbReference>
<sequence>MALLSRRSDRTRDHVKWIERGSIHLISEHLELLYSSLDVIGIDWGHGEKISIVLEQIGGTLALLDRLAQSEFSLDARPLQLREHLLDLSWAQRGRRDEPTHGV</sequence>
<protein>
    <submittedName>
        <fullName evidence="1">Uncharacterized protein</fullName>
    </submittedName>
</protein>
<dbReference type="AlphaFoldDB" id="A0A2A6B8U2"/>
<organism evidence="1 2">
    <name type="scientific">Pristionchus pacificus</name>
    <name type="common">Parasitic nematode worm</name>
    <dbReference type="NCBI Taxonomy" id="54126"/>
    <lineage>
        <taxon>Eukaryota</taxon>
        <taxon>Metazoa</taxon>
        <taxon>Ecdysozoa</taxon>
        <taxon>Nematoda</taxon>
        <taxon>Chromadorea</taxon>
        <taxon>Rhabditida</taxon>
        <taxon>Rhabditina</taxon>
        <taxon>Diplogasteromorpha</taxon>
        <taxon>Diplogasteroidea</taxon>
        <taxon>Neodiplogasteridae</taxon>
        <taxon>Pristionchus</taxon>
    </lineage>
</organism>
<evidence type="ECO:0000313" key="1">
    <source>
        <dbReference type="EnsemblMetazoa" id="PPA43879.1"/>
    </source>
</evidence>
<dbReference type="EnsemblMetazoa" id="PPA43879.1">
    <property type="protein sequence ID" value="PPA43879.1"/>
    <property type="gene ID" value="WBGene00282248"/>
</dbReference>